<reference evidence="1" key="2">
    <citation type="submission" date="2020-09" db="EMBL/GenBank/DDBJ databases">
        <authorList>
            <person name="Sun Q."/>
            <person name="Ohkuma M."/>
        </authorList>
    </citation>
    <scope>NUCLEOTIDE SEQUENCE</scope>
    <source>
        <strain evidence="1">JCM 19831</strain>
    </source>
</reference>
<dbReference type="AlphaFoldDB" id="A0A917U6C5"/>
<dbReference type="Gene3D" id="3.10.28.20">
    <property type="entry name" value="Acetamidase/Formamidase-like domains"/>
    <property type="match status" value="1"/>
</dbReference>
<dbReference type="Gene3D" id="2.60.120.580">
    <property type="entry name" value="Acetamidase/Formamidase-like domains"/>
    <property type="match status" value="1"/>
</dbReference>
<gene>
    <name evidence="1" type="ORF">GCM10007977_074160</name>
</gene>
<dbReference type="EMBL" id="BMPI01000046">
    <property type="protein sequence ID" value="GGM61859.1"/>
    <property type="molecule type" value="Genomic_DNA"/>
</dbReference>
<dbReference type="PANTHER" id="PTHR31891:SF1">
    <property type="entry name" value="FORMAMIDASE C869.04-RELATED"/>
    <property type="match status" value="1"/>
</dbReference>
<reference evidence="1" key="1">
    <citation type="journal article" date="2014" name="Int. J. Syst. Evol. Microbiol.">
        <title>Complete genome sequence of Corynebacterium casei LMG S-19264T (=DSM 44701T), isolated from a smear-ripened cheese.</title>
        <authorList>
            <consortium name="US DOE Joint Genome Institute (JGI-PGF)"/>
            <person name="Walter F."/>
            <person name="Albersmeier A."/>
            <person name="Kalinowski J."/>
            <person name="Ruckert C."/>
        </authorList>
    </citation>
    <scope>NUCLEOTIDE SEQUENCE</scope>
    <source>
        <strain evidence="1">JCM 19831</strain>
    </source>
</reference>
<evidence type="ECO:0000313" key="1">
    <source>
        <dbReference type="EMBL" id="GGM61859.1"/>
    </source>
</evidence>
<evidence type="ECO:0000313" key="2">
    <source>
        <dbReference type="Proteomes" id="UP000642070"/>
    </source>
</evidence>
<name>A0A917U6C5_9ACTN</name>
<dbReference type="Proteomes" id="UP000642070">
    <property type="component" value="Unassembled WGS sequence"/>
</dbReference>
<sequence length="310" mass="31446">MNVSTVACDRSQTAYDPAVPPVLAVEPGSVVTFETHDARAGALLDRPTSVPFRLPLPTPGAGNPVTGPVFVHNAHPGDGLLVDILAIDCAAIGWCGGHAHVGPVPIGRVPEPVGRTCRVSAEGIEFAPDIVLPLRPMVGCLGTAPPEGVGTHLAGPHGGNMDQPIVRAGVSVLLPVYVEGALLSAGDVHASQGDGELSGVGLEVPATVSVRVNVAPAAAPRWPWVLTPDVVAVLTVAGTFAEAVSIAVDEAMRLLESTRSLVPGDALALLSVCADIRVGGAWGGSQVSARLELPRSLAAIPAGLRTEVSS</sequence>
<dbReference type="RefSeq" id="WP_190254703.1">
    <property type="nucleotide sequence ID" value="NZ_BMPI01000046.1"/>
</dbReference>
<dbReference type="Pfam" id="PF03069">
    <property type="entry name" value="FmdA_AmdA"/>
    <property type="match status" value="2"/>
</dbReference>
<accession>A0A917U6C5</accession>
<dbReference type="SUPFAM" id="SSF141130">
    <property type="entry name" value="Acetamidase/Formamidase-like"/>
    <property type="match status" value="1"/>
</dbReference>
<dbReference type="PANTHER" id="PTHR31891">
    <property type="entry name" value="FORMAMIDASE C869.04-RELATED"/>
    <property type="match status" value="1"/>
</dbReference>
<protein>
    <submittedName>
        <fullName evidence="1">Acetamidase</fullName>
    </submittedName>
</protein>
<dbReference type="InterPro" id="IPR004304">
    <property type="entry name" value="FmdA_AmdA"/>
</dbReference>
<dbReference type="GO" id="GO:0016811">
    <property type="term" value="F:hydrolase activity, acting on carbon-nitrogen (but not peptide) bonds, in linear amides"/>
    <property type="evidence" value="ECO:0007669"/>
    <property type="project" value="InterPro"/>
</dbReference>
<dbReference type="Gene3D" id="2.40.10.120">
    <property type="match status" value="1"/>
</dbReference>
<comment type="caution">
    <text evidence="1">The sequence shown here is derived from an EMBL/GenBank/DDBJ whole genome shotgun (WGS) entry which is preliminary data.</text>
</comment>
<proteinExistence type="predicted"/>
<organism evidence="1 2">
    <name type="scientific">Dactylosporangium sucinum</name>
    <dbReference type="NCBI Taxonomy" id="1424081"/>
    <lineage>
        <taxon>Bacteria</taxon>
        <taxon>Bacillati</taxon>
        <taxon>Actinomycetota</taxon>
        <taxon>Actinomycetes</taxon>
        <taxon>Micromonosporales</taxon>
        <taxon>Micromonosporaceae</taxon>
        <taxon>Dactylosporangium</taxon>
    </lineage>
</organism>
<keyword evidence="2" id="KW-1185">Reference proteome</keyword>